<dbReference type="CDD" id="cd09851">
    <property type="entry name" value="HTLV-1-like_HR1-HR2"/>
    <property type="match status" value="1"/>
</dbReference>
<dbReference type="EMBL" id="VXBL01006983">
    <property type="protein sequence ID" value="NXO56612.1"/>
    <property type="molecule type" value="Genomic_DNA"/>
</dbReference>
<protein>
    <submittedName>
        <fullName evidence="2">ENV2 protein</fullName>
    </submittedName>
</protein>
<evidence type="ECO:0000313" key="3">
    <source>
        <dbReference type="Proteomes" id="UP000567570"/>
    </source>
</evidence>
<evidence type="ECO:0000256" key="1">
    <source>
        <dbReference type="SAM" id="Phobius"/>
    </source>
</evidence>
<dbReference type="Pfam" id="PF00429">
    <property type="entry name" value="TLV_coat"/>
    <property type="match status" value="1"/>
</dbReference>
<proteinExistence type="predicted"/>
<keyword evidence="1" id="KW-1133">Transmembrane helix</keyword>
<accession>A0A7L1T5X8</accession>
<organism evidence="2 3">
    <name type="scientific">Aramus guarauna</name>
    <name type="common">Limpkin</name>
    <name type="synonym">Scolopax guarauna</name>
    <dbReference type="NCBI Taxonomy" id="54356"/>
    <lineage>
        <taxon>Eukaryota</taxon>
        <taxon>Metazoa</taxon>
        <taxon>Chordata</taxon>
        <taxon>Craniata</taxon>
        <taxon>Vertebrata</taxon>
        <taxon>Euteleostomi</taxon>
        <taxon>Archelosauria</taxon>
        <taxon>Archosauria</taxon>
        <taxon>Dinosauria</taxon>
        <taxon>Saurischia</taxon>
        <taxon>Theropoda</taxon>
        <taxon>Coelurosauria</taxon>
        <taxon>Aves</taxon>
        <taxon>Neognathae</taxon>
        <taxon>Neoaves</taxon>
        <taxon>Gruiformes</taxon>
        <taxon>Aramidae</taxon>
        <taxon>Aramus</taxon>
    </lineage>
</organism>
<dbReference type="Gene3D" id="1.10.287.210">
    <property type="match status" value="1"/>
</dbReference>
<reference evidence="2 3" key="1">
    <citation type="submission" date="2019-09" db="EMBL/GenBank/DDBJ databases">
        <title>Bird 10,000 Genomes (B10K) Project - Family phase.</title>
        <authorList>
            <person name="Zhang G."/>
        </authorList>
    </citation>
    <scope>NUCLEOTIDE SEQUENCE [LARGE SCALE GENOMIC DNA]</scope>
    <source>
        <strain evidence="2">B10K-DU-002-11</strain>
        <tissue evidence="2">Muscle</tissue>
    </source>
</reference>
<keyword evidence="3" id="KW-1185">Reference proteome</keyword>
<keyword evidence="1" id="KW-0812">Transmembrane</keyword>
<feature type="non-terminal residue" evidence="2">
    <location>
        <position position="1"/>
    </location>
</feature>
<dbReference type="PANTHER" id="PTHR10424">
    <property type="entry name" value="VIRAL ENVELOPE PROTEIN"/>
    <property type="match status" value="1"/>
</dbReference>
<sequence length="257" mass="28877">KRRLCTDEITPEKESKAEWLVPAKNTKWICSKTGVTPCLSLKQFNGSSEFCIQVIIIPRIIYHPEEFVYNHQTLSTSHHLRKREPVTALTVAALLDTGAAGMTSLVERNERFRSLRIAVDEDLARTERSISALETSLRSLSEVVFQNRRELDLVFLQRDGLCAAVGEECCAYADHTGIVRDATAKFRESLEKRKKEREARQGWYESWFNRSPWLTALVSALAGPVAIIAATLVFGPCVLNRIASLVGSRLEKANAML</sequence>
<dbReference type="InterPro" id="IPR018154">
    <property type="entry name" value="TLV/ENV_coat_polyprotein"/>
</dbReference>
<gene>
    <name evidence="2" type="primary">Fv4_1</name>
    <name evidence="2" type="ORF">ARAGUA_R16090</name>
</gene>
<keyword evidence="1" id="KW-0472">Membrane</keyword>
<comment type="caution">
    <text evidence="2">The sequence shown here is derived from an EMBL/GenBank/DDBJ whole genome shotgun (WGS) entry which is preliminary data.</text>
</comment>
<feature type="non-terminal residue" evidence="2">
    <location>
        <position position="257"/>
    </location>
</feature>
<dbReference type="SUPFAM" id="SSF58069">
    <property type="entry name" value="Virus ectodomain"/>
    <property type="match status" value="1"/>
</dbReference>
<dbReference type="PANTHER" id="PTHR10424:SF82">
    <property type="entry name" value="ENVELOPE GLYCOPROTEIN-RELATED"/>
    <property type="match status" value="1"/>
</dbReference>
<feature type="transmembrane region" description="Helical" evidence="1">
    <location>
        <begin position="213"/>
        <end position="239"/>
    </location>
</feature>
<evidence type="ECO:0000313" key="2">
    <source>
        <dbReference type="EMBL" id="NXO56612.1"/>
    </source>
</evidence>
<dbReference type="AlphaFoldDB" id="A0A7L1T5X8"/>
<name>A0A7L1T5X8_ARAGA</name>
<dbReference type="Proteomes" id="UP000567570">
    <property type="component" value="Unassembled WGS sequence"/>
</dbReference>